<accession>A0ACC3MUK0</accession>
<comment type="caution">
    <text evidence="1">The sequence shown here is derived from an EMBL/GenBank/DDBJ whole genome shotgun (WGS) entry which is preliminary data.</text>
</comment>
<keyword evidence="2" id="KW-1185">Reference proteome</keyword>
<protein>
    <submittedName>
        <fullName evidence="1">Uncharacterized protein</fullName>
    </submittedName>
</protein>
<dbReference type="EMBL" id="JAUTXU010000144">
    <property type="protein sequence ID" value="KAK3704017.1"/>
    <property type="molecule type" value="Genomic_DNA"/>
</dbReference>
<evidence type="ECO:0000313" key="1">
    <source>
        <dbReference type="EMBL" id="KAK3704017.1"/>
    </source>
</evidence>
<proteinExistence type="predicted"/>
<organism evidence="1 2">
    <name type="scientific">Vermiconidia calcicola</name>
    <dbReference type="NCBI Taxonomy" id="1690605"/>
    <lineage>
        <taxon>Eukaryota</taxon>
        <taxon>Fungi</taxon>
        <taxon>Dikarya</taxon>
        <taxon>Ascomycota</taxon>
        <taxon>Pezizomycotina</taxon>
        <taxon>Dothideomycetes</taxon>
        <taxon>Dothideomycetidae</taxon>
        <taxon>Mycosphaerellales</taxon>
        <taxon>Extremaceae</taxon>
        <taxon>Vermiconidia</taxon>
    </lineage>
</organism>
<sequence>MAQPLEHSQHRGLTVATHPLYSSAPDHQAAHAATGLAIGTNNTYTAAPRAGYAASSAPQQQIANNWSLPQEDFSQTQDLGFAQDNAYGADDVGHWQQVPQSAPEHNSNTYSYPDTALPPRSQRPLTPDIRVTTTDLNAFPGYHQQAQDLYSAASASSTSSYPLREAPYQHFTTTHLSPQTPRYMNSADEKMQHTPPVSPHSPQLGPAGDQSSRKRRHSEMSGDVQAHPQINSGGHSRAGSVLSLQQDNSGEEEFSPRSRTIKRADPPTNAESKYVCNFSTECNALTFDRKCEWSKHMDKHDRPYRCPHASCAKLQGFTYSGGLLRHEREVHGKHGGPKAQLICPYEDCKRHSGKGFTRKENLNEHIRRVHHTKDMQSQHLSLKQDATDALAGAEESQTPASHFSGVPIDQEDPGSPMHKRRRFNLDASERSASEDVEDLKQEVMRLRSDNAAKDNRLLELELRLSEFQATEGRRQEEMRMLQESMRQLQHQGQGQV</sequence>
<gene>
    <name evidence="1" type="ORF">LTR37_014121</name>
</gene>
<evidence type="ECO:0000313" key="2">
    <source>
        <dbReference type="Proteomes" id="UP001281147"/>
    </source>
</evidence>
<name>A0ACC3MUK0_9PEZI</name>
<dbReference type="Proteomes" id="UP001281147">
    <property type="component" value="Unassembled WGS sequence"/>
</dbReference>
<reference evidence="1" key="1">
    <citation type="submission" date="2023-07" db="EMBL/GenBank/DDBJ databases">
        <title>Black Yeasts Isolated from many extreme environments.</title>
        <authorList>
            <person name="Coleine C."/>
            <person name="Stajich J.E."/>
            <person name="Selbmann L."/>
        </authorList>
    </citation>
    <scope>NUCLEOTIDE SEQUENCE</scope>
    <source>
        <strain evidence="1">CCFEE 5714</strain>
    </source>
</reference>